<sequence length="342" mass="37506">MTAANDIQNNPSPKNTQSEHHSHPSTPGPNRPNLHDNICDHLYQVGFLNGTFSDVLLHVPSLTADRAYKLHSLILCRSPTLLHALNSAADYHDISLSIEDPNITEESFAIALGHLYASYSHQAINPLNAKNVLATAYFLELPDLANLAFQIMVSNLSLDNVLDYTRFVEGISGNPADNSNGHAANGSGETTPTNGSHSPQLSQASTTKQEYGIFGQQIRDACFHFLTTGLTSGEPVFGPHKNENARRLLVSTLVQLPFEWLKKVVESDKFSAPSDVERYHLAKEVIHLREKARNPALGGEESVVMVFGSTSASAISIVRKPLRPLGSRRTERVLWRAPMNSN</sequence>
<dbReference type="SMART" id="SM00225">
    <property type="entry name" value="BTB"/>
    <property type="match status" value="1"/>
</dbReference>
<feature type="region of interest" description="Disordered" evidence="1">
    <location>
        <begin position="175"/>
        <end position="206"/>
    </location>
</feature>
<dbReference type="AlphaFoldDB" id="A0A137P7U0"/>
<dbReference type="EMBL" id="KQ964486">
    <property type="protein sequence ID" value="KXN71014.1"/>
    <property type="molecule type" value="Genomic_DNA"/>
</dbReference>
<organism evidence="3 4">
    <name type="scientific">Conidiobolus coronatus (strain ATCC 28846 / CBS 209.66 / NRRL 28638)</name>
    <name type="common">Delacroixia coronata</name>
    <dbReference type="NCBI Taxonomy" id="796925"/>
    <lineage>
        <taxon>Eukaryota</taxon>
        <taxon>Fungi</taxon>
        <taxon>Fungi incertae sedis</taxon>
        <taxon>Zoopagomycota</taxon>
        <taxon>Entomophthoromycotina</taxon>
        <taxon>Entomophthoromycetes</taxon>
        <taxon>Entomophthorales</taxon>
        <taxon>Ancylistaceae</taxon>
        <taxon>Conidiobolus</taxon>
    </lineage>
</organism>
<evidence type="ECO:0000313" key="4">
    <source>
        <dbReference type="Proteomes" id="UP000070444"/>
    </source>
</evidence>
<dbReference type="Proteomes" id="UP000070444">
    <property type="component" value="Unassembled WGS sequence"/>
</dbReference>
<dbReference type="InterPro" id="IPR000210">
    <property type="entry name" value="BTB/POZ_dom"/>
</dbReference>
<dbReference type="PANTHER" id="PTHR47369">
    <property type="entry name" value="BTB/POZ DOMAIN-CONTAINING PROTEIN"/>
    <property type="match status" value="1"/>
</dbReference>
<evidence type="ECO:0000313" key="3">
    <source>
        <dbReference type="EMBL" id="KXN71014.1"/>
    </source>
</evidence>
<dbReference type="PANTHER" id="PTHR47369:SF2">
    <property type="entry name" value="BTB_POZ DOMAIN-CONTAINING PROTEIN 2"/>
    <property type="match status" value="1"/>
</dbReference>
<name>A0A137P7U0_CONC2</name>
<dbReference type="InterPro" id="IPR011333">
    <property type="entry name" value="SKP1/BTB/POZ_sf"/>
</dbReference>
<dbReference type="OrthoDB" id="6359943at2759"/>
<dbReference type="Gene3D" id="3.30.710.10">
    <property type="entry name" value="Potassium Channel Kv1.1, Chain A"/>
    <property type="match status" value="1"/>
</dbReference>
<protein>
    <recommendedName>
        <fullName evidence="2">BTB domain-containing protein</fullName>
    </recommendedName>
</protein>
<dbReference type="SUPFAM" id="SSF54695">
    <property type="entry name" value="POZ domain"/>
    <property type="match status" value="1"/>
</dbReference>
<feature type="region of interest" description="Disordered" evidence="1">
    <location>
        <begin position="1"/>
        <end position="35"/>
    </location>
</feature>
<dbReference type="OMA" id="GFQTGNY"/>
<keyword evidence="4" id="KW-1185">Reference proteome</keyword>
<dbReference type="Pfam" id="PF00651">
    <property type="entry name" value="BTB"/>
    <property type="match status" value="1"/>
</dbReference>
<reference evidence="3 4" key="1">
    <citation type="journal article" date="2015" name="Genome Biol. Evol.">
        <title>Phylogenomic analyses indicate that early fungi evolved digesting cell walls of algal ancestors of land plants.</title>
        <authorList>
            <person name="Chang Y."/>
            <person name="Wang S."/>
            <person name="Sekimoto S."/>
            <person name="Aerts A.L."/>
            <person name="Choi C."/>
            <person name="Clum A."/>
            <person name="LaButti K.M."/>
            <person name="Lindquist E.A."/>
            <person name="Yee Ngan C."/>
            <person name="Ohm R.A."/>
            <person name="Salamov A.A."/>
            <person name="Grigoriev I.V."/>
            <person name="Spatafora J.W."/>
            <person name="Berbee M.L."/>
        </authorList>
    </citation>
    <scope>NUCLEOTIDE SEQUENCE [LARGE SCALE GENOMIC DNA]</scope>
    <source>
        <strain evidence="3 4">NRRL 28638</strain>
    </source>
</reference>
<evidence type="ECO:0000259" key="2">
    <source>
        <dbReference type="SMART" id="SM00225"/>
    </source>
</evidence>
<gene>
    <name evidence="3" type="ORF">CONCODRAFT_70149</name>
</gene>
<evidence type="ECO:0000256" key="1">
    <source>
        <dbReference type="SAM" id="MobiDB-lite"/>
    </source>
</evidence>
<accession>A0A137P7U0</accession>
<feature type="compositionally biased region" description="Polar residues" evidence="1">
    <location>
        <begin position="1"/>
        <end position="16"/>
    </location>
</feature>
<feature type="domain" description="BTB" evidence="2">
    <location>
        <begin position="53"/>
        <end position="156"/>
    </location>
</feature>
<proteinExistence type="predicted"/>